<keyword evidence="2 10" id="KW-0436">Ligase</keyword>
<dbReference type="GO" id="GO:0009252">
    <property type="term" value="P:peptidoglycan biosynthetic process"/>
    <property type="evidence" value="ECO:0007669"/>
    <property type="project" value="UniProtKB-UniRule"/>
</dbReference>
<dbReference type="InterPro" id="IPR000713">
    <property type="entry name" value="Mur_ligase_N"/>
</dbReference>
<proteinExistence type="inferred from homology"/>
<keyword evidence="8 10" id="KW-0131">Cell cycle</keyword>
<dbReference type="HAMAP" id="MF_02019">
    <property type="entry name" value="MurF"/>
    <property type="match status" value="1"/>
</dbReference>
<keyword evidence="9 10" id="KW-0961">Cell wall biogenesis/degradation</keyword>
<evidence type="ECO:0000313" key="15">
    <source>
        <dbReference type="EMBL" id="RKQ37397.1"/>
    </source>
</evidence>
<keyword evidence="3 10" id="KW-0132">Cell division</keyword>
<dbReference type="GO" id="GO:0051301">
    <property type="term" value="P:cell division"/>
    <property type="evidence" value="ECO:0007669"/>
    <property type="project" value="UniProtKB-KW"/>
</dbReference>
<evidence type="ECO:0000256" key="10">
    <source>
        <dbReference type="HAMAP-Rule" id="MF_02019"/>
    </source>
</evidence>
<comment type="similarity">
    <text evidence="10">Belongs to the MurCDEF family. MurF subfamily.</text>
</comment>
<dbReference type="InterPro" id="IPR036565">
    <property type="entry name" value="Mur-like_cat_sf"/>
</dbReference>
<evidence type="ECO:0000259" key="12">
    <source>
        <dbReference type="Pfam" id="PF01225"/>
    </source>
</evidence>
<keyword evidence="4 10" id="KW-0547">Nucleotide-binding</keyword>
<dbReference type="InterPro" id="IPR004101">
    <property type="entry name" value="Mur_ligase_C"/>
</dbReference>
<dbReference type="EC" id="6.3.2.10" evidence="10 11"/>
<dbReference type="GO" id="GO:0008360">
    <property type="term" value="P:regulation of cell shape"/>
    <property type="evidence" value="ECO:0007669"/>
    <property type="project" value="UniProtKB-KW"/>
</dbReference>
<dbReference type="GO" id="GO:0005737">
    <property type="term" value="C:cytoplasm"/>
    <property type="evidence" value="ECO:0007669"/>
    <property type="project" value="UniProtKB-SubCell"/>
</dbReference>
<evidence type="ECO:0000313" key="16">
    <source>
        <dbReference type="Proteomes" id="UP000269301"/>
    </source>
</evidence>
<feature type="binding site" evidence="10">
    <location>
        <begin position="114"/>
        <end position="120"/>
    </location>
    <ligand>
        <name>ATP</name>
        <dbReference type="ChEBI" id="CHEBI:30616"/>
    </ligand>
</feature>
<evidence type="ECO:0000256" key="5">
    <source>
        <dbReference type="ARBA" id="ARBA00022840"/>
    </source>
</evidence>
<dbReference type="GO" id="GO:0047480">
    <property type="term" value="F:UDP-N-acetylmuramoyl-tripeptide-D-alanyl-D-alanine ligase activity"/>
    <property type="evidence" value="ECO:0007669"/>
    <property type="project" value="UniProtKB-UniRule"/>
</dbReference>
<keyword evidence="6 10" id="KW-0133">Cell shape</keyword>
<dbReference type="NCBIfam" id="TIGR01143">
    <property type="entry name" value="murF"/>
    <property type="match status" value="1"/>
</dbReference>
<dbReference type="InterPro" id="IPR005863">
    <property type="entry name" value="UDP-N-AcMur_synth"/>
</dbReference>
<evidence type="ECO:0000256" key="6">
    <source>
        <dbReference type="ARBA" id="ARBA00022960"/>
    </source>
</evidence>
<evidence type="ECO:0000256" key="9">
    <source>
        <dbReference type="ARBA" id="ARBA00023316"/>
    </source>
</evidence>
<evidence type="ECO:0000256" key="2">
    <source>
        <dbReference type="ARBA" id="ARBA00022598"/>
    </source>
</evidence>
<evidence type="ECO:0000256" key="8">
    <source>
        <dbReference type="ARBA" id="ARBA00023306"/>
    </source>
</evidence>
<evidence type="ECO:0000259" key="14">
    <source>
        <dbReference type="Pfam" id="PF08245"/>
    </source>
</evidence>
<dbReference type="Pfam" id="PF08245">
    <property type="entry name" value="Mur_ligase_M"/>
    <property type="match status" value="1"/>
</dbReference>
<name>A0A495ABI9_9BACI</name>
<evidence type="ECO:0000256" key="3">
    <source>
        <dbReference type="ARBA" id="ARBA00022618"/>
    </source>
</evidence>
<keyword evidence="1 10" id="KW-0963">Cytoplasm</keyword>
<dbReference type="SUPFAM" id="SSF53244">
    <property type="entry name" value="MurD-like peptide ligases, peptide-binding domain"/>
    <property type="match status" value="1"/>
</dbReference>
<dbReference type="PANTHER" id="PTHR43024:SF1">
    <property type="entry name" value="UDP-N-ACETYLMURAMOYL-TRIPEPTIDE--D-ALANYL-D-ALANINE LIGASE"/>
    <property type="match status" value="1"/>
</dbReference>
<protein>
    <recommendedName>
        <fullName evidence="10 11">UDP-N-acetylmuramoyl-tripeptide--D-alanyl-D-alanine ligase</fullName>
        <ecNumber evidence="10 11">6.3.2.10</ecNumber>
    </recommendedName>
    <alternativeName>
        <fullName evidence="10">D-alanyl-D-alanine-adding enzyme</fullName>
    </alternativeName>
</protein>
<dbReference type="GO" id="GO:0005524">
    <property type="term" value="F:ATP binding"/>
    <property type="evidence" value="ECO:0007669"/>
    <property type="project" value="UniProtKB-UniRule"/>
</dbReference>
<comment type="pathway">
    <text evidence="10 11">Cell wall biogenesis; peptidoglycan biosynthesis.</text>
</comment>
<reference evidence="15 16" key="1">
    <citation type="journal article" date="2016" name="Int. J. Syst. Evol. Microbiol.">
        <title>Oceanobacillus halophilus sp. nov., a novel moderately halophilic bacterium from a hypersaline lake.</title>
        <authorList>
            <person name="Amoozegar M.A."/>
            <person name="Bagheri M."/>
            <person name="Makhdoumi A."/>
            <person name="Nikou M.M."/>
            <person name="Fazeli S.A.S."/>
            <person name="Schumann P."/>
            <person name="Sproer C."/>
            <person name="Sanchez-Porro C."/>
            <person name="Ventosa A."/>
        </authorList>
    </citation>
    <scope>NUCLEOTIDE SEQUENCE [LARGE SCALE GENOMIC DNA]</scope>
    <source>
        <strain evidence="15 16">DSM 23996</strain>
    </source>
</reference>
<feature type="domain" description="Mur ligase N-terminal catalytic" evidence="12">
    <location>
        <begin position="24"/>
        <end position="101"/>
    </location>
</feature>
<sequence>MLFTTKSLITLFPTTQGKVDEPIEIHEVNTDSRIDTSNSLFIPLVGENFDGHQFVMQALEQGAVAVLWEKERTLPSSIPNDFPVFFVEDTLDALQKLASYYREMVNPIVIGITGSNGKTTTKDLVASVVKSSFVTHYTNGNFNNHIGMPLTILSMERGTEVLILEMGMSGFGEIDLLSKIAKPDYAIITNIGESHIEFLGSREGIAKAKIEILNGLSKNGKVIIDGDESLLQLLHNKTNTITCGFGDANDLSIVECKVTAKETIFTLSDGETYKVPLFGKHHAKNASFAIAISDCLGIDVKKRQDALLSVQKTGMRFDLIKGMNGVTIINDAYNASPTSMKAAIEVVKEMEGFQEKVLVLGDVLELGDHAEYLHESVADVIESPITAVFTLGEYAKLITQSIERNNTIHSQHLTSKEELLEVLMPYMREDTLVLFKASRRLKFETLIQELIN</sequence>
<dbReference type="InterPro" id="IPR036615">
    <property type="entry name" value="Mur_ligase_C_dom_sf"/>
</dbReference>
<dbReference type="Pfam" id="PF02875">
    <property type="entry name" value="Mur_ligase_C"/>
    <property type="match status" value="1"/>
</dbReference>
<dbReference type="InterPro" id="IPR035911">
    <property type="entry name" value="MurE/MurF_N"/>
</dbReference>
<keyword evidence="7 10" id="KW-0573">Peptidoglycan synthesis</keyword>
<keyword evidence="5 10" id="KW-0067">ATP-binding</keyword>
<dbReference type="GO" id="GO:0008766">
    <property type="term" value="F:UDP-N-acetylmuramoylalanyl-D-glutamyl-2,6-diaminopimelate-D-alanyl-D-alanine ligase activity"/>
    <property type="evidence" value="ECO:0007669"/>
    <property type="project" value="RHEA"/>
</dbReference>
<dbReference type="RefSeq" id="WP_121202477.1">
    <property type="nucleotide sequence ID" value="NZ_RBZP01000001.1"/>
</dbReference>
<dbReference type="AlphaFoldDB" id="A0A495ABI9"/>
<dbReference type="InterPro" id="IPR013221">
    <property type="entry name" value="Mur_ligase_cen"/>
</dbReference>
<dbReference type="SUPFAM" id="SSF53623">
    <property type="entry name" value="MurD-like peptide ligases, catalytic domain"/>
    <property type="match status" value="1"/>
</dbReference>
<evidence type="ECO:0000256" key="11">
    <source>
        <dbReference type="RuleBase" id="RU004136"/>
    </source>
</evidence>
<dbReference type="Gene3D" id="3.40.1190.10">
    <property type="entry name" value="Mur-like, catalytic domain"/>
    <property type="match status" value="1"/>
</dbReference>
<comment type="catalytic activity">
    <reaction evidence="10 11">
        <text>D-alanyl-D-alanine + UDP-N-acetyl-alpha-D-muramoyl-L-alanyl-gamma-D-glutamyl-meso-2,6-diaminopimelate + ATP = UDP-N-acetyl-alpha-D-muramoyl-L-alanyl-gamma-D-glutamyl-meso-2,6-diaminopimeloyl-D-alanyl-D-alanine + ADP + phosphate + H(+)</text>
        <dbReference type="Rhea" id="RHEA:28374"/>
        <dbReference type="ChEBI" id="CHEBI:15378"/>
        <dbReference type="ChEBI" id="CHEBI:30616"/>
        <dbReference type="ChEBI" id="CHEBI:43474"/>
        <dbReference type="ChEBI" id="CHEBI:57822"/>
        <dbReference type="ChEBI" id="CHEBI:61386"/>
        <dbReference type="ChEBI" id="CHEBI:83905"/>
        <dbReference type="ChEBI" id="CHEBI:456216"/>
        <dbReference type="EC" id="6.3.2.10"/>
    </reaction>
</comment>
<dbReference type="EMBL" id="RBZP01000001">
    <property type="protein sequence ID" value="RKQ37397.1"/>
    <property type="molecule type" value="Genomic_DNA"/>
</dbReference>
<comment type="subcellular location">
    <subcellularLocation>
        <location evidence="10 11">Cytoplasm</location>
    </subcellularLocation>
</comment>
<dbReference type="PANTHER" id="PTHR43024">
    <property type="entry name" value="UDP-N-ACETYLMURAMOYL-TRIPEPTIDE--D-ALANYL-D-ALANINE LIGASE"/>
    <property type="match status" value="1"/>
</dbReference>
<evidence type="ECO:0000256" key="1">
    <source>
        <dbReference type="ARBA" id="ARBA00022490"/>
    </source>
</evidence>
<evidence type="ECO:0000259" key="13">
    <source>
        <dbReference type="Pfam" id="PF02875"/>
    </source>
</evidence>
<accession>A0A495ABI9</accession>
<comment type="function">
    <text evidence="10 11">Involved in cell wall formation. Catalyzes the final step in the synthesis of UDP-N-acetylmuramoyl-pentapeptide, the precursor of murein.</text>
</comment>
<dbReference type="SUPFAM" id="SSF63418">
    <property type="entry name" value="MurE/MurF N-terminal domain"/>
    <property type="match status" value="1"/>
</dbReference>
<dbReference type="GO" id="GO:0071555">
    <property type="term" value="P:cell wall organization"/>
    <property type="evidence" value="ECO:0007669"/>
    <property type="project" value="UniProtKB-KW"/>
</dbReference>
<dbReference type="OrthoDB" id="9801978at2"/>
<evidence type="ECO:0000256" key="7">
    <source>
        <dbReference type="ARBA" id="ARBA00022984"/>
    </source>
</evidence>
<feature type="domain" description="Mur ligase central" evidence="14">
    <location>
        <begin position="112"/>
        <end position="292"/>
    </location>
</feature>
<gene>
    <name evidence="10" type="primary">murF</name>
    <name evidence="15" type="ORF">D8M06_00915</name>
</gene>
<dbReference type="InterPro" id="IPR051046">
    <property type="entry name" value="MurCDEF_CellWall_CoF430Synth"/>
</dbReference>
<comment type="caution">
    <text evidence="15">The sequence shown here is derived from an EMBL/GenBank/DDBJ whole genome shotgun (WGS) entry which is preliminary data.</text>
</comment>
<dbReference type="UniPathway" id="UPA00219"/>
<dbReference type="Gene3D" id="3.40.1390.10">
    <property type="entry name" value="MurE/MurF, N-terminal domain"/>
    <property type="match status" value="1"/>
</dbReference>
<evidence type="ECO:0000256" key="4">
    <source>
        <dbReference type="ARBA" id="ARBA00022741"/>
    </source>
</evidence>
<keyword evidence="16" id="KW-1185">Reference proteome</keyword>
<organism evidence="15 16">
    <name type="scientific">Oceanobacillus halophilus</name>
    <dbReference type="NCBI Taxonomy" id="930130"/>
    <lineage>
        <taxon>Bacteria</taxon>
        <taxon>Bacillati</taxon>
        <taxon>Bacillota</taxon>
        <taxon>Bacilli</taxon>
        <taxon>Bacillales</taxon>
        <taxon>Bacillaceae</taxon>
        <taxon>Oceanobacillus</taxon>
    </lineage>
</organism>
<feature type="domain" description="Mur ligase C-terminal" evidence="13">
    <location>
        <begin position="315"/>
        <end position="439"/>
    </location>
</feature>
<dbReference type="Pfam" id="PF01225">
    <property type="entry name" value="Mur_ligase"/>
    <property type="match status" value="1"/>
</dbReference>
<dbReference type="Gene3D" id="3.90.190.20">
    <property type="entry name" value="Mur ligase, C-terminal domain"/>
    <property type="match status" value="1"/>
</dbReference>
<dbReference type="Proteomes" id="UP000269301">
    <property type="component" value="Unassembled WGS sequence"/>
</dbReference>